<feature type="domain" description="VWFC" evidence="5">
    <location>
        <begin position="63"/>
        <end position="123"/>
    </location>
</feature>
<evidence type="ECO:0000259" key="5">
    <source>
        <dbReference type="PROSITE" id="PS50184"/>
    </source>
</evidence>
<feature type="compositionally biased region" description="Polar residues" evidence="4">
    <location>
        <begin position="668"/>
        <end position="680"/>
    </location>
</feature>
<evidence type="ECO:0000313" key="7">
    <source>
        <dbReference type="Proteomes" id="UP001497382"/>
    </source>
</evidence>
<comment type="caution">
    <text evidence="6">The sequence shown here is derived from an EMBL/GenBank/DDBJ whole genome shotgun (WGS) entry which is preliminary data.</text>
</comment>
<feature type="compositionally biased region" description="Polar residues" evidence="4">
    <location>
        <begin position="869"/>
        <end position="880"/>
    </location>
</feature>
<feature type="region of interest" description="Disordered" evidence="4">
    <location>
        <begin position="989"/>
        <end position="1029"/>
    </location>
</feature>
<evidence type="ECO:0000256" key="1">
    <source>
        <dbReference type="ARBA" id="ARBA00004613"/>
    </source>
</evidence>
<dbReference type="InterPro" id="IPR052424">
    <property type="entry name" value="Kielin_Chordin-BMP_Reg"/>
</dbReference>
<feature type="compositionally biased region" description="Polar residues" evidence="4">
    <location>
        <begin position="2462"/>
        <end position="2482"/>
    </location>
</feature>
<feature type="compositionally biased region" description="Low complexity" evidence="4">
    <location>
        <begin position="2448"/>
        <end position="2461"/>
    </location>
</feature>
<dbReference type="PANTHER" id="PTHR46698">
    <property type="entry name" value="CROSSVEINLESS 2"/>
    <property type="match status" value="1"/>
</dbReference>
<feature type="compositionally biased region" description="Low complexity" evidence="4">
    <location>
        <begin position="1112"/>
        <end position="1121"/>
    </location>
</feature>
<feature type="domain" description="VWFC" evidence="5">
    <location>
        <begin position="124"/>
        <end position="184"/>
    </location>
</feature>
<feature type="compositionally biased region" description="Basic and acidic residues" evidence="4">
    <location>
        <begin position="2182"/>
        <end position="2196"/>
    </location>
</feature>
<keyword evidence="3" id="KW-0732">Signal</keyword>
<dbReference type="InterPro" id="IPR001007">
    <property type="entry name" value="VWF_dom"/>
</dbReference>
<feature type="region of interest" description="Disordered" evidence="4">
    <location>
        <begin position="663"/>
        <end position="763"/>
    </location>
</feature>
<dbReference type="PANTHER" id="PTHR46698:SF3">
    <property type="entry name" value="TENECTIN ISOFORM 1-RELATED"/>
    <property type="match status" value="1"/>
</dbReference>
<accession>A0AAV1ZHV8</accession>
<feature type="compositionally biased region" description="Polar residues" evidence="4">
    <location>
        <begin position="1090"/>
        <end position="1104"/>
    </location>
</feature>
<evidence type="ECO:0000256" key="4">
    <source>
        <dbReference type="SAM" id="MobiDB-lite"/>
    </source>
</evidence>
<dbReference type="EMBL" id="CAXIEN010000053">
    <property type="protein sequence ID" value="CAL1271139.1"/>
    <property type="molecule type" value="Genomic_DNA"/>
</dbReference>
<dbReference type="Proteomes" id="UP001497382">
    <property type="component" value="Unassembled WGS sequence"/>
</dbReference>
<keyword evidence="7" id="KW-1185">Reference proteome</keyword>
<sequence length="2482" mass="274317">MSSFSCSWPATKGYYFNTPSLSCMGTMQYSFLVFLALCAAAPWTPTGARVIHKRAAFYLANDTMCIVDGDVYRNGDPVPTDDECERCTCRPPGFSCVLRDCDTKPGCKAVRRAGECCPEYVCGCVHNNRVYEDGEIIKDLQNNCYTCRCHGSSISCTFAECLFRGDCPPEYVPGECCPRYDHCPPLSTTSSSTIFTTESSTQSEIVQQQKEVFLNFTTQHLEKFTDEGTTLTVVEIVPSSTTTTTTTQSYSEETSTTTIVTVKFSLTDGTVTSIADLDLNTLTTLLPLQTSAYTETTKYINPDEYQSKLTTTQASTSGITDSAYSIKEEVLFSTETVDSEKEELISSSTKIITESTTPTPDTLLEQGTSEKIPEVHSSDENASEITKNDSVTLDDNTDMGLHFDETADINKTPTDAVMIESSTTSYESTQVFDGEETVIEEDSDSANTLSETSDDSVRHSSTIGKEDDFFTETSEKTYKPSTVSDFSSATEIVKEEISLFPENFQNVSGDRNTTEFVTITTSYTEESVEHEYESTKASTTERIHEPSSEFTEILDGEEKFSTEKLDKLSVATDSPDLSFETSSTEKLRETSSDIESTTIQTFNQTIEIQETTTENISVNSQDEKEYISTEQTKENAEIPLTTTTRPTTELASEIYEAFSTLENESHEISSTVQQSDSTPSVERDITEDWKETTQHTNSIETQTSSIENKQSTDAPSEYSTDSEISTELKNITESPLFSSETSAESEDLTSEMESETNEKHEIYSSTIVSNTKITEPPLISDTPYISETVHNDSYDDILEESNTSEHTSSDSHILTVLDSEASSSTVDTNIYDISEKSNTTVEEQQKTSSVSVEDHISDETFSVEPNFGVFTTNDESTTQEKTSDISPDMTLKTTSKSALDGNKFVTESTKTDTSVHETMSELSIIDLSENNSETETSKEILESTTYAVTENSESTELTFTDNSGSKLGELDYNSVSETDLNQNEDHSVFPKVSESTTEENIIQNAETETTSEGSSNIKESTTTDNLNNTISNVSENEVTNLMEEEDILESETLQSNFDTIVSNQQTTKSGENFDYKLPEDLVESEISKLVTDTTESENISTLKHVTSEDDNNISSSADSNSALEIADTEDKSDSDATSSLKENDIGETSQFSTSSNYDISTTSFPLVQDIKTKDDEVTKNIENDSQDSTHHSPDIDVITSTILVDVNDTSLIANETKAEGSHSFNNDLTSTLSNDYGNFSSELETSIVNSPSNDVPALILFDIENNETDFSTSVASNYSDYAASDEDTVSDKLVTNLEIDDFKFSSNLSDHQGTTSANDEDYSALDSEENFFDETNEDSTLGVTRLSETEEKKSDSFDETESSSPSEYTFYQTKTSTLSVNKDLISEDNDLDAKENVLLDGHSNEISIATNFDDNSEENSFSSTVHPISNSYITEEIHSIGEVINEKSEGVEKFITGVENTKNFELDSTTPELDTKFTTVSLRQTSLSGKNNTFNSIDEIEINADEVTYKETTLNVENFTSPNFQSAENNSYPQFHDNDPLSESNENGTLIVNVGDDTTKFENDELSSKTKGDISENETASLDFNEDNSYEESFEGEEALSSENTIVTEKNAINFSDELNLLNQGNASHNLDKSDIPFLGVISSNDNPSFTSTSTSNINDVSEEESTNIEINDGDNHSTSNVHILFGQNNGEFESSENPENYFATPDTSAITENKENQSNEEFSTVGENTFGEAMHEYSDDHEKYDIIKLTSTVSQNTETTNHDQSLDFHDIEMDSEEETTEFLNFNITKPSVSYRVETARNLDDSTTSDDLSMGNESLSLKVESFTKDEISDTHIVEKHLNISKTAEISDDTSINSTVKTSHLHDDSKIFNEMEDHFSGGNLYSAFAIPSDENLHKANESPQQNLSTITEYEIQEVDKKNNNENVSSVNVSNPNTFPKNAFEAYGYLGGVFITGNSKYNENKEYSHEISYSLDDEIDSSVNSQASENPSLIFDGEKDAEKNNEDMSELDGEIGNEAVIKTETSADSTVQYLNEKNFGDTENLAFEDRSSVKQNNSTQNVLQIASTENISIHHNISSNTSFLHPITTSEISEKQNFQISVESSKNVSGPEKGGEWLEPTLPSSNAVVFLHSKSEQINSNESTYSVVESDGFPPSDDMSEQNKDGPEKGGELFEPTVSNPFHLDQKTGEEENDEHSLDELAAETNSAIEKLSFTTDLPLYVLSKDKESNYSGGLQYNSAEEPDSEGSDINNIYSYHLGNNNSQIYEENSPKEIPSFPVTTLNETLISFNDSQNIFGGPLNKTEESNFTSIINDSILMSDESRVNLLQPYSLIDVISNVFKAPGYDSEVHSHFLKEQVDYSGKEEPLVLVKRDADISPEKIVFKEETAIEPDSNSKLHYDKTNPHVLQTKKTIYSAISPASSTNTRPQDPPPAKVTSSFIFVVSPKDDNSGSIKPASSSSGSAQETELTNDNMFSQNNAQKTRN</sequence>
<protein>
    <recommendedName>
        <fullName evidence="5">VWFC domain-containing protein</fullName>
    </recommendedName>
</protein>
<organism evidence="6 7">
    <name type="scientific">Larinioides sclopetarius</name>
    <dbReference type="NCBI Taxonomy" id="280406"/>
    <lineage>
        <taxon>Eukaryota</taxon>
        <taxon>Metazoa</taxon>
        <taxon>Ecdysozoa</taxon>
        <taxon>Arthropoda</taxon>
        <taxon>Chelicerata</taxon>
        <taxon>Arachnida</taxon>
        <taxon>Araneae</taxon>
        <taxon>Araneomorphae</taxon>
        <taxon>Entelegynae</taxon>
        <taxon>Araneoidea</taxon>
        <taxon>Araneidae</taxon>
        <taxon>Larinioides</taxon>
    </lineage>
</organism>
<feature type="compositionally biased region" description="Polar residues" evidence="4">
    <location>
        <begin position="993"/>
        <end position="1029"/>
    </location>
</feature>
<reference evidence="6 7" key="1">
    <citation type="submission" date="2024-04" db="EMBL/GenBank/DDBJ databases">
        <authorList>
            <person name="Rising A."/>
            <person name="Reimegard J."/>
            <person name="Sonavane S."/>
            <person name="Akerstrom W."/>
            <person name="Nylinder S."/>
            <person name="Hedman E."/>
            <person name="Kallberg Y."/>
        </authorList>
    </citation>
    <scope>NUCLEOTIDE SEQUENCE [LARGE SCALE GENOMIC DNA]</scope>
</reference>
<name>A0AAV1ZHV8_9ARAC</name>
<feature type="compositionally biased region" description="Polar residues" evidence="4">
    <location>
        <begin position="383"/>
        <end position="394"/>
    </location>
</feature>
<keyword evidence="2" id="KW-0964">Secreted</keyword>
<feature type="region of interest" description="Disordered" evidence="4">
    <location>
        <begin position="2444"/>
        <end position="2482"/>
    </location>
</feature>
<feature type="compositionally biased region" description="Polar residues" evidence="4">
    <location>
        <begin position="1135"/>
        <end position="1156"/>
    </location>
</feature>
<feature type="region of interest" description="Disordered" evidence="4">
    <location>
        <begin position="2139"/>
        <end position="2196"/>
    </location>
</feature>
<feature type="compositionally biased region" description="Basic and acidic residues" evidence="4">
    <location>
        <begin position="2159"/>
        <end position="2170"/>
    </location>
</feature>
<feature type="region of interest" description="Disordered" evidence="4">
    <location>
        <begin position="354"/>
        <end position="399"/>
    </location>
</feature>
<dbReference type="SMART" id="SM00214">
    <property type="entry name" value="VWC"/>
    <property type="match status" value="2"/>
</dbReference>
<evidence type="ECO:0000256" key="2">
    <source>
        <dbReference type="ARBA" id="ARBA00022525"/>
    </source>
</evidence>
<feature type="region of interest" description="Disordered" evidence="4">
    <location>
        <begin position="439"/>
        <end position="468"/>
    </location>
</feature>
<proteinExistence type="predicted"/>
<feature type="compositionally biased region" description="Basic and acidic residues" evidence="4">
    <location>
        <begin position="1347"/>
        <end position="1356"/>
    </location>
</feature>
<feature type="region of interest" description="Disordered" evidence="4">
    <location>
        <begin position="572"/>
        <end position="595"/>
    </location>
</feature>
<evidence type="ECO:0000313" key="6">
    <source>
        <dbReference type="EMBL" id="CAL1271139.1"/>
    </source>
</evidence>
<dbReference type="SUPFAM" id="SSF57603">
    <property type="entry name" value="FnI-like domain"/>
    <property type="match status" value="2"/>
</dbReference>
<feature type="region of interest" description="Disordered" evidence="4">
    <location>
        <begin position="527"/>
        <end position="548"/>
    </location>
</feature>
<feature type="region of interest" description="Disordered" evidence="4">
    <location>
        <begin position="1088"/>
        <end position="1156"/>
    </location>
</feature>
<feature type="region of interest" description="Disordered" evidence="4">
    <location>
        <begin position="1329"/>
        <end position="1369"/>
    </location>
</feature>
<feature type="compositionally biased region" description="Basic and acidic residues" evidence="4">
    <location>
        <begin position="681"/>
        <end position="693"/>
    </location>
</feature>
<gene>
    <name evidence="6" type="ORF">LARSCL_LOCUS5669</name>
</gene>
<evidence type="ECO:0000256" key="3">
    <source>
        <dbReference type="ARBA" id="ARBA00022729"/>
    </source>
</evidence>
<feature type="region of interest" description="Disordered" evidence="4">
    <location>
        <begin position="866"/>
        <end position="893"/>
    </location>
</feature>
<dbReference type="PROSITE" id="PS50184">
    <property type="entry name" value="VWFC_2"/>
    <property type="match status" value="2"/>
</dbReference>
<feature type="compositionally biased region" description="Acidic residues" evidence="4">
    <location>
        <begin position="743"/>
        <end position="755"/>
    </location>
</feature>
<dbReference type="GO" id="GO:0005576">
    <property type="term" value="C:extracellular region"/>
    <property type="evidence" value="ECO:0007669"/>
    <property type="project" value="UniProtKB-SubCell"/>
</dbReference>
<comment type="subcellular location">
    <subcellularLocation>
        <location evidence="1">Secreted</location>
    </subcellularLocation>
</comment>
<feature type="compositionally biased region" description="Basic and acidic residues" evidence="4">
    <location>
        <begin position="527"/>
        <end position="547"/>
    </location>
</feature>
<feature type="compositionally biased region" description="Polar residues" evidence="4">
    <location>
        <begin position="694"/>
        <end position="742"/>
    </location>
</feature>